<organism evidence="2">
    <name type="scientific">Arundo donax</name>
    <name type="common">Giant reed</name>
    <name type="synonym">Donax arundinaceus</name>
    <dbReference type="NCBI Taxonomy" id="35708"/>
    <lineage>
        <taxon>Eukaryota</taxon>
        <taxon>Viridiplantae</taxon>
        <taxon>Streptophyta</taxon>
        <taxon>Embryophyta</taxon>
        <taxon>Tracheophyta</taxon>
        <taxon>Spermatophyta</taxon>
        <taxon>Magnoliopsida</taxon>
        <taxon>Liliopsida</taxon>
        <taxon>Poales</taxon>
        <taxon>Poaceae</taxon>
        <taxon>PACMAD clade</taxon>
        <taxon>Arundinoideae</taxon>
        <taxon>Arundineae</taxon>
        <taxon>Arundo</taxon>
    </lineage>
</organism>
<dbReference type="AlphaFoldDB" id="A0A0A9F2F4"/>
<evidence type="ECO:0000313" key="2">
    <source>
        <dbReference type="EMBL" id="JAE07180.1"/>
    </source>
</evidence>
<accession>A0A0A9F2F4</accession>
<protein>
    <submittedName>
        <fullName evidence="2">Uncharacterized protein</fullName>
    </submittedName>
</protein>
<sequence length="91" mass="9906">MATPPQHLARLLASPLALCPRLGLPACLSVCCSLAASPFFCLLFNRSLLSGLPRRTGKNSPLHSLPRPFSVRFRRSRSAGWRQSDCSGTIL</sequence>
<feature type="transmembrane region" description="Helical" evidence="1">
    <location>
        <begin position="22"/>
        <end position="45"/>
    </location>
</feature>
<evidence type="ECO:0000256" key="1">
    <source>
        <dbReference type="SAM" id="Phobius"/>
    </source>
</evidence>
<keyword evidence="1" id="KW-0472">Membrane</keyword>
<keyword evidence="1" id="KW-1133">Transmembrane helix</keyword>
<name>A0A0A9F2F4_ARUDO</name>
<reference evidence="2" key="1">
    <citation type="submission" date="2014-09" db="EMBL/GenBank/DDBJ databases">
        <authorList>
            <person name="Magalhaes I.L.F."/>
            <person name="Oliveira U."/>
            <person name="Santos F.R."/>
            <person name="Vidigal T.H.D.A."/>
            <person name="Brescovit A.D."/>
            <person name="Santos A.J."/>
        </authorList>
    </citation>
    <scope>NUCLEOTIDE SEQUENCE</scope>
    <source>
        <tissue evidence="2">Shoot tissue taken approximately 20 cm above the soil surface</tissue>
    </source>
</reference>
<proteinExistence type="predicted"/>
<dbReference type="EMBL" id="GBRH01190716">
    <property type="protein sequence ID" value="JAE07180.1"/>
    <property type="molecule type" value="Transcribed_RNA"/>
</dbReference>
<keyword evidence="1" id="KW-0812">Transmembrane</keyword>
<reference evidence="2" key="2">
    <citation type="journal article" date="2015" name="Data Brief">
        <title>Shoot transcriptome of the giant reed, Arundo donax.</title>
        <authorList>
            <person name="Barrero R.A."/>
            <person name="Guerrero F.D."/>
            <person name="Moolhuijzen P."/>
            <person name="Goolsby J.A."/>
            <person name="Tidwell J."/>
            <person name="Bellgard S.E."/>
            <person name="Bellgard M.I."/>
        </authorList>
    </citation>
    <scope>NUCLEOTIDE SEQUENCE</scope>
    <source>
        <tissue evidence="2">Shoot tissue taken approximately 20 cm above the soil surface</tissue>
    </source>
</reference>